<organism evidence="2 3">
    <name type="scientific">Acorus gramineus</name>
    <name type="common">Dwarf sweet flag</name>
    <dbReference type="NCBI Taxonomy" id="55184"/>
    <lineage>
        <taxon>Eukaryota</taxon>
        <taxon>Viridiplantae</taxon>
        <taxon>Streptophyta</taxon>
        <taxon>Embryophyta</taxon>
        <taxon>Tracheophyta</taxon>
        <taxon>Spermatophyta</taxon>
        <taxon>Magnoliopsida</taxon>
        <taxon>Liliopsida</taxon>
        <taxon>Acoraceae</taxon>
        <taxon>Acorus</taxon>
    </lineage>
</organism>
<feature type="transmembrane region" description="Helical" evidence="1">
    <location>
        <begin position="9"/>
        <end position="31"/>
    </location>
</feature>
<keyword evidence="1" id="KW-1133">Transmembrane helix</keyword>
<keyword evidence="1" id="KW-0472">Membrane</keyword>
<gene>
    <name evidence="2" type="ORF">QJS04_geneDACA019515</name>
</gene>
<accession>A0AAV9AD97</accession>
<reference evidence="2" key="2">
    <citation type="submission" date="2023-06" db="EMBL/GenBank/DDBJ databases">
        <authorList>
            <person name="Ma L."/>
            <person name="Liu K.-W."/>
            <person name="Li Z."/>
            <person name="Hsiao Y.-Y."/>
            <person name="Qi Y."/>
            <person name="Fu T."/>
            <person name="Tang G."/>
            <person name="Zhang D."/>
            <person name="Sun W.-H."/>
            <person name="Liu D.-K."/>
            <person name="Li Y."/>
            <person name="Chen G.-Z."/>
            <person name="Liu X.-D."/>
            <person name="Liao X.-Y."/>
            <person name="Jiang Y.-T."/>
            <person name="Yu X."/>
            <person name="Hao Y."/>
            <person name="Huang J."/>
            <person name="Zhao X.-W."/>
            <person name="Ke S."/>
            <person name="Chen Y.-Y."/>
            <person name="Wu W.-L."/>
            <person name="Hsu J.-L."/>
            <person name="Lin Y.-F."/>
            <person name="Huang M.-D."/>
            <person name="Li C.-Y."/>
            <person name="Huang L."/>
            <person name="Wang Z.-W."/>
            <person name="Zhao X."/>
            <person name="Zhong W.-Y."/>
            <person name="Peng D.-H."/>
            <person name="Ahmad S."/>
            <person name="Lan S."/>
            <person name="Zhang J.-S."/>
            <person name="Tsai W.-C."/>
            <person name="Van De Peer Y."/>
            <person name="Liu Z.-J."/>
        </authorList>
    </citation>
    <scope>NUCLEOTIDE SEQUENCE</scope>
    <source>
        <strain evidence="2">SCP</strain>
        <tissue evidence="2">Leaves</tissue>
    </source>
</reference>
<evidence type="ECO:0000313" key="3">
    <source>
        <dbReference type="Proteomes" id="UP001179952"/>
    </source>
</evidence>
<evidence type="ECO:0000256" key="1">
    <source>
        <dbReference type="SAM" id="Phobius"/>
    </source>
</evidence>
<keyword evidence="1" id="KW-0812">Transmembrane</keyword>
<reference evidence="2" key="1">
    <citation type="journal article" date="2023" name="Nat. Commun.">
        <title>Diploid and tetraploid genomes of Acorus and the evolution of monocots.</title>
        <authorList>
            <person name="Ma L."/>
            <person name="Liu K.W."/>
            <person name="Li Z."/>
            <person name="Hsiao Y.Y."/>
            <person name="Qi Y."/>
            <person name="Fu T."/>
            <person name="Tang G.D."/>
            <person name="Zhang D."/>
            <person name="Sun W.H."/>
            <person name="Liu D.K."/>
            <person name="Li Y."/>
            <person name="Chen G.Z."/>
            <person name="Liu X.D."/>
            <person name="Liao X.Y."/>
            <person name="Jiang Y.T."/>
            <person name="Yu X."/>
            <person name="Hao Y."/>
            <person name="Huang J."/>
            <person name="Zhao X.W."/>
            <person name="Ke S."/>
            <person name="Chen Y.Y."/>
            <person name="Wu W.L."/>
            <person name="Hsu J.L."/>
            <person name="Lin Y.F."/>
            <person name="Huang M.D."/>
            <person name="Li C.Y."/>
            <person name="Huang L."/>
            <person name="Wang Z.W."/>
            <person name="Zhao X."/>
            <person name="Zhong W.Y."/>
            <person name="Peng D.H."/>
            <person name="Ahmad S."/>
            <person name="Lan S."/>
            <person name="Zhang J.S."/>
            <person name="Tsai W.C."/>
            <person name="Van de Peer Y."/>
            <person name="Liu Z.J."/>
        </authorList>
    </citation>
    <scope>NUCLEOTIDE SEQUENCE</scope>
    <source>
        <strain evidence="2">SCP</strain>
    </source>
</reference>
<dbReference type="AlphaFoldDB" id="A0AAV9AD97"/>
<dbReference type="Proteomes" id="UP001179952">
    <property type="component" value="Unassembled WGS sequence"/>
</dbReference>
<evidence type="ECO:0000313" key="2">
    <source>
        <dbReference type="EMBL" id="KAK1261992.1"/>
    </source>
</evidence>
<dbReference type="EMBL" id="JAUJYN010000010">
    <property type="protein sequence ID" value="KAK1261992.1"/>
    <property type="molecule type" value="Genomic_DNA"/>
</dbReference>
<proteinExistence type="predicted"/>
<name>A0AAV9AD97_ACOGR</name>
<protein>
    <submittedName>
        <fullName evidence="2">Uncharacterized protein</fullName>
    </submittedName>
</protein>
<keyword evidence="3" id="KW-1185">Reference proteome</keyword>
<comment type="caution">
    <text evidence="2">The sequence shown here is derived from an EMBL/GenBank/DDBJ whole genome shotgun (WGS) entry which is preliminary data.</text>
</comment>
<sequence length="58" mass="6720">MVRPFPRDLVWSACMFATGLTFFSVGAYLSYINIAPQQARAKARSDMLREYIRRKFGN</sequence>